<evidence type="ECO:0000313" key="17">
    <source>
        <dbReference type="EMBL" id="MBB6335652.1"/>
    </source>
</evidence>
<feature type="transmembrane region" description="Helical" evidence="11">
    <location>
        <begin position="200"/>
        <end position="220"/>
    </location>
</feature>
<evidence type="ECO:0000256" key="7">
    <source>
        <dbReference type="ARBA" id="ARBA00023065"/>
    </source>
</evidence>
<dbReference type="InterPro" id="IPR025383">
    <property type="entry name" value="MrpA_C/MbhD"/>
</dbReference>
<dbReference type="GO" id="GO:0005886">
    <property type="term" value="C:plasma membrane"/>
    <property type="evidence" value="ECO:0007669"/>
    <property type="project" value="UniProtKB-SubCell"/>
</dbReference>
<keyword evidence="3" id="KW-0050">Antiport</keyword>
<evidence type="ECO:0000256" key="6">
    <source>
        <dbReference type="ARBA" id="ARBA00022989"/>
    </source>
</evidence>
<evidence type="ECO:0000256" key="3">
    <source>
        <dbReference type="ARBA" id="ARBA00022449"/>
    </source>
</evidence>
<feature type="transmembrane region" description="Helical" evidence="11">
    <location>
        <begin position="128"/>
        <end position="150"/>
    </location>
</feature>
<feature type="transmembrane region" description="Helical" evidence="11">
    <location>
        <begin position="162"/>
        <end position="180"/>
    </location>
</feature>
<feature type="domain" description="MrpA C-terminal/MbhD" evidence="15">
    <location>
        <begin position="608"/>
        <end position="671"/>
    </location>
</feature>
<feature type="transmembrane region" description="Helical" evidence="11">
    <location>
        <begin position="564"/>
        <end position="587"/>
    </location>
</feature>
<dbReference type="InterPro" id="IPR001750">
    <property type="entry name" value="ND/Mrp_TM"/>
</dbReference>
<feature type="transmembrane region" description="Helical" evidence="11">
    <location>
        <begin position="871"/>
        <end position="891"/>
    </location>
</feature>
<dbReference type="Pfam" id="PF00662">
    <property type="entry name" value="Proton_antipo_N"/>
    <property type="match status" value="1"/>
</dbReference>
<keyword evidence="8 11" id="KW-0472">Membrane</keyword>
<dbReference type="Pfam" id="PF04039">
    <property type="entry name" value="MnhB"/>
    <property type="match status" value="1"/>
</dbReference>
<protein>
    <submittedName>
        <fullName evidence="17">Multicomponent Na+:H+ antiporter subunit A</fullName>
    </submittedName>
</protein>
<evidence type="ECO:0000256" key="9">
    <source>
        <dbReference type="RuleBase" id="RU000320"/>
    </source>
</evidence>
<feature type="transmembrane region" description="Helical" evidence="11">
    <location>
        <begin position="371"/>
        <end position="392"/>
    </location>
</feature>
<dbReference type="InterPro" id="IPR001516">
    <property type="entry name" value="Proton_antipo_N"/>
</dbReference>
<dbReference type="EMBL" id="JACHMK010000001">
    <property type="protein sequence ID" value="MBB6335652.1"/>
    <property type="molecule type" value="Genomic_DNA"/>
</dbReference>
<evidence type="ECO:0000259" key="14">
    <source>
        <dbReference type="Pfam" id="PF04039"/>
    </source>
</evidence>
<evidence type="ECO:0000313" key="18">
    <source>
        <dbReference type="Proteomes" id="UP000617426"/>
    </source>
</evidence>
<dbReference type="InterPro" id="IPR050616">
    <property type="entry name" value="CPA3_Na-H_Antiporter_A"/>
</dbReference>
<feature type="domain" description="MrpA C-terminal/MbhE" evidence="16">
    <location>
        <begin position="683"/>
        <end position="768"/>
    </location>
</feature>
<comment type="caution">
    <text evidence="17">The sequence shown here is derived from an EMBL/GenBank/DDBJ whole genome shotgun (WGS) entry which is preliminary data.</text>
</comment>
<dbReference type="Pfam" id="PF13244">
    <property type="entry name" value="MbhD"/>
    <property type="match status" value="1"/>
</dbReference>
<feature type="transmembrane region" description="Helical" evidence="11">
    <location>
        <begin position="951"/>
        <end position="970"/>
    </location>
</feature>
<sequence length="1027" mass="107225">MLVILAAFAFGALLAPMIMRSGRAGFLVLALIPAGAFVYFASLAPEVLAGAAPGETWRWAPQLGFDLVFRIDALSWLMALIVSGVGALVLVYTTRYFSASAAGLGRFAGAFVSFAGAMLGLVTTDNTLAMYMFWELTTVFSFILIGHSHVLASSRRAAQQALIVTASGGLAMLGGIVILGELPGGSFLFSELIASARAGTLGAGVPAALIATALLLMLAGAATKSALAPSHFWLPAAMAAPTPVSAYLHSSAMVKAGVYLVARLAPAFAGSASWRIVIIGLGLLTLLLGGYRALKQYDLKLILAYGTVSQLGLLMVLVGYGTQELMLAGLAMLVAHSLFKAALFLTVGAIDWATGTRDLRELTGLGRRMPLLALLSGLAALSMAGAPGFIGFVAKETALHGLMGSTAPADAAIWITIALGSAMTVGYALRFWWGAFWTRTAAEPREVKAPSRLMMAPIIILASAGLLLGLVPGPLERLLSGYVATVEAGSPGHLLAWPGAGAPFLVTLAVLALGAVIFAARDPWLRFTRRHEFPLSGSEFYRLTITGLEAASGRATSLTQRGSLPAYVSTIFTFTLLVTGTALAFGPPLGFAGIRPADSAGQALAVLIAATAAILGARARHRMKAVLLVGVSGYGVALVYELYGAPDLALTQALAETVSLIIFILVLRRLPAYFSNRPLAASRYLRMALAATVGGAVAFVAALAAASRVAEPIATGLHDEAYVNGYGRNIVNVTLVDIRAWDTMGEITVLVITAIGMASFMFIRDRRARMDRLRNIALDPRSSRAVWRSPSSGRASGPAPEAVLPGPPGTRRAGTGGGRLASSMRNRLWLAGSSTLSQQNRSVIFELGTRVVYHSMLIVSLYFLVSGHDQPGGGFAGGLLAGIALTIRYLAGGRYELGAAVPLHPGHLMGAGLAIATGSALAPIAFGGTILQTAKFYFTLPAVGEVKVATALFFDIGVYLVVVGMALEILRSLGAEIDRHAEIEGDPQDDSLALDPHEDERRHTLDARMATGELDAPGVPAKRSLPS</sequence>
<dbReference type="Pfam" id="PF00361">
    <property type="entry name" value="Proton_antipo_M"/>
    <property type="match status" value="1"/>
</dbReference>
<evidence type="ECO:0000256" key="4">
    <source>
        <dbReference type="ARBA" id="ARBA00022475"/>
    </source>
</evidence>
<feature type="transmembrane region" description="Helical" evidence="11">
    <location>
        <begin position="625"/>
        <end position="643"/>
    </location>
</feature>
<dbReference type="PRINTS" id="PR01434">
    <property type="entry name" value="NADHDHGNASE5"/>
</dbReference>
<dbReference type="NCBIfam" id="NF009284">
    <property type="entry name" value="PRK12644.1"/>
    <property type="match status" value="1"/>
</dbReference>
<evidence type="ECO:0000256" key="10">
    <source>
        <dbReference type="SAM" id="MobiDB-lite"/>
    </source>
</evidence>
<dbReference type="AlphaFoldDB" id="A0A923E7A3"/>
<feature type="compositionally biased region" description="Low complexity" evidence="10">
    <location>
        <begin position="788"/>
        <end position="800"/>
    </location>
</feature>
<dbReference type="PANTHER" id="PTHR43373:SF1">
    <property type="entry name" value="NA(+)_H(+) ANTIPORTER SUBUNIT A"/>
    <property type="match status" value="1"/>
</dbReference>
<proteinExistence type="predicted"/>
<dbReference type="Proteomes" id="UP000617426">
    <property type="component" value="Unassembled WGS sequence"/>
</dbReference>
<evidence type="ECO:0000259" key="13">
    <source>
        <dbReference type="Pfam" id="PF00662"/>
    </source>
</evidence>
<feature type="domain" description="NADH-Ubiquinone oxidoreductase (complex I) chain 5 N-terminal" evidence="13">
    <location>
        <begin position="62"/>
        <end position="107"/>
    </location>
</feature>
<evidence type="ECO:0000259" key="12">
    <source>
        <dbReference type="Pfam" id="PF00361"/>
    </source>
</evidence>
<feature type="transmembrane region" description="Helical" evidence="11">
    <location>
        <begin position="688"/>
        <end position="707"/>
    </location>
</feature>
<feature type="transmembrane region" description="Helical" evidence="11">
    <location>
        <begin position="232"/>
        <end position="252"/>
    </location>
</feature>
<keyword evidence="4" id="KW-1003">Cell membrane</keyword>
<feature type="transmembrane region" description="Helical" evidence="11">
    <location>
        <begin position="104"/>
        <end position="122"/>
    </location>
</feature>
<dbReference type="RefSeq" id="WP_184454152.1">
    <property type="nucleotide sequence ID" value="NZ_JACHMK010000001.1"/>
</dbReference>
<evidence type="ECO:0000256" key="1">
    <source>
        <dbReference type="ARBA" id="ARBA00004651"/>
    </source>
</evidence>
<feature type="domain" description="Na+/H+ antiporter MnhB subunit-related protein" evidence="14">
    <location>
        <begin position="844"/>
        <end position="967"/>
    </location>
</feature>
<gene>
    <name evidence="17" type="ORF">HD592_002217</name>
</gene>
<reference evidence="17" key="1">
    <citation type="submission" date="2020-08" db="EMBL/GenBank/DDBJ databases">
        <title>Sequencing the genomes of 1000 actinobacteria strains.</title>
        <authorList>
            <person name="Klenk H.-P."/>
        </authorList>
    </citation>
    <scope>NUCLEOTIDE SEQUENCE</scope>
    <source>
        <strain evidence="17">DSM 10695</strain>
    </source>
</reference>
<feature type="transmembrane region" description="Helical" evidence="11">
    <location>
        <begin position="73"/>
        <end position="92"/>
    </location>
</feature>
<feature type="transmembrane region" description="Helical" evidence="11">
    <location>
        <begin position="412"/>
        <end position="433"/>
    </location>
</feature>
<evidence type="ECO:0000259" key="15">
    <source>
        <dbReference type="Pfam" id="PF13244"/>
    </source>
</evidence>
<keyword evidence="2" id="KW-0813">Transport</keyword>
<keyword evidence="6 11" id="KW-1133">Transmembrane helix</keyword>
<accession>A0A923E7A3</accession>
<feature type="transmembrane region" description="Helical" evidence="11">
    <location>
        <begin position="453"/>
        <end position="475"/>
    </location>
</feature>
<evidence type="ECO:0000256" key="8">
    <source>
        <dbReference type="ARBA" id="ARBA00023136"/>
    </source>
</evidence>
<dbReference type="GO" id="GO:0015297">
    <property type="term" value="F:antiporter activity"/>
    <property type="evidence" value="ECO:0007669"/>
    <property type="project" value="UniProtKB-KW"/>
</dbReference>
<evidence type="ECO:0000256" key="2">
    <source>
        <dbReference type="ARBA" id="ARBA00022448"/>
    </source>
</evidence>
<feature type="transmembrane region" description="Helical" evidence="11">
    <location>
        <begin position="272"/>
        <end position="294"/>
    </location>
</feature>
<keyword evidence="5 9" id="KW-0812">Transmembrane</keyword>
<evidence type="ECO:0000259" key="16">
    <source>
        <dbReference type="Pfam" id="PF20501"/>
    </source>
</evidence>
<feature type="transmembrane region" description="Helical" evidence="11">
    <location>
        <begin position="599"/>
        <end position="618"/>
    </location>
</feature>
<feature type="compositionally biased region" description="Basic and acidic residues" evidence="10">
    <location>
        <begin position="995"/>
        <end position="1006"/>
    </location>
</feature>
<feature type="transmembrane region" description="Helical" evidence="11">
    <location>
        <begin position="495"/>
        <end position="520"/>
    </location>
</feature>
<dbReference type="InterPro" id="IPR007182">
    <property type="entry name" value="MnhB"/>
</dbReference>
<feature type="transmembrane region" description="Helical" evidence="11">
    <location>
        <begin position="649"/>
        <end position="667"/>
    </location>
</feature>
<feature type="transmembrane region" description="Helical" evidence="11">
    <location>
        <begin position="744"/>
        <end position="763"/>
    </location>
</feature>
<keyword evidence="7" id="KW-0406">Ion transport</keyword>
<feature type="transmembrane region" description="Helical" evidence="11">
    <location>
        <begin position="326"/>
        <end position="350"/>
    </location>
</feature>
<dbReference type="InterPro" id="IPR046806">
    <property type="entry name" value="MrpA_C/MbhE"/>
</dbReference>
<feature type="transmembrane region" description="Helical" evidence="11">
    <location>
        <begin position="843"/>
        <end position="865"/>
    </location>
</feature>
<dbReference type="PANTHER" id="PTHR43373">
    <property type="entry name" value="NA(+)/H(+) ANTIPORTER SUBUNIT"/>
    <property type="match status" value="1"/>
</dbReference>
<feature type="region of interest" description="Disordered" evidence="10">
    <location>
        <begin position="786"/>
        <end position="819"/>
    </location>
</feature>
<dbReference type="Pfam" id="PF20501">
    <property type="entry name" value="MbhE"/>
    <property type="match status" value="1"/>
</dbReference>
<feature type="transmembrane region" description="Helical" evidence="11">
    <location>
        <begin position="301"/>
        <end position="320"/>
    </location>
</feature>
<evidence type="ECO:0000256" key="5">
    <source>
        <dbReference type="ARBA" id="ARBA00022692"/>
    </source>
</evidence>
<organism evidence="17 18">
    <name type="scientific">Schaalia hyovaginalis</name>
    <dbReference type="NCBI Taxonomy" id="29316"/>
    <lineage>
        <taxon>Bacteria</taxon>
        <taxon>Bacillati</taxon>
        <taxon>Actinomycetota</taxon>
        <taxon>Actinomycetes</taxon>
        <taxon>Actinomycetales</taxon>
        <taxon>Actinomycetaceae</taxon>
        <taxon>Schaalia</taxon>
    </lineage>
</organism>
<dbReference type="GO" id="GO:0006811">
    <property type="term" value="P:monoatomic ion transport"/>
    <property type="evidence" value="ECO:0007669"/>
    <property type="project" value="UniProtKB-KW"/>
</dbReference>
<evidence type="ECO:0000256" key="11">
    <source>
        <dbReference type="SAM" id="Phobius"/>
    </source>
</evidence>
<name>A0A923E7A3_9ACTO</name>
<feature type="domain" description="NADH:quinone oxidoreductase/Mrp antiporter transmembrane" evidence="12">
    <location>
        <begin position="126"/>
        <end position="409"/>
    </location>
</feature>
<feature type="region of interest" description="Disordered" evidence="10">
    <location>
        <begin position="984"/>
        <end position="1027"/>
    </location>
</feature>
<comment type="subcellular location">
    <subcellularLocation>
        <location evidence="1">Cell membrane</location>
        <topology evidence="1">Multi-pass membrane protein</topology>
    </subcellularLocation>
    <subcellularLocation>
        <location evidence="9">Membrane</location>
        <topology evidence="9">Multi-pass membrane protein</topology>
    </subcellularLocation>
</comment>
<feature type="transmembrane region" description="Helical" evidence="11">
    <location>
        <begin position="911"/>
        <end position="931"/>
    </location>
</feature>
<keyword evidence="18" id="KW-1185">Reference proteome</keyword>